<dbReference type="GO" id="GO:0003700">
    <property type="term" value="F:DNA-binding transcription factor activity"/>
    <property type="evidence" value="ECO:0007669"/>
    <property type="project" value="InterPro"/>
</dbReference>
<proteinExistence type="predicted"/>
<accession>A0A934ULU1</accession>
<evidence type="ECO:0000259" key="4">
    <source>
        <dbReference type="PROSITE" id="PS50949"/>
    </source>
</evidence>
<protein>
    <submittedName>
        <fullName evidence="5">GntR family transcriptional regulator</fullName>
    </submittedName>
</protein>
<keyword evidence="2" id="KW-0238">DNA-binding</keyword>
<comment type="caution">
    <text evidence="5">The sequence shown here is derived from an EMBL/GenBank/DDBJ whole genome shotgun (WGS) entry which is preliminary data.</text>
</comment>
<dbReference type="PANTHER" id="PTHR38445">
    <property type="entry name" value="HTH-TYPE TRANSCRIPTIONAL REPRESSOR YTRA"/>
    <property type="match status" value="1"/>
</dbReference>
<evidence type="ECO:0000313" key="6">
    <source>
        <dbReference type="Proteomes" id="UP000613193"/>
    </source>
</evidence>
<dbReference type="AlphaFoldDB" id="A0A934ULU1"/>
<evidence type="ECO:0000313" key="5">
    <source>
        <dbReference type="EMBL" id="MBK0378729.1"/>
    </source>
</evidence>
<feature type="domain" description="HTH gntR-type" evidence="4">
    <location>
        <begin position="16"/>
        <end position="84"/>
    </location>
</feature>
<dbReference type="InterPro" id="IPR000524">
    <property type="entry name" value="Tscrpt_reg_HTH_GntR"/>
</dbReference>
<evidence type="ECO:0000256" key="2">
    <source>
        <dbReference type="ARBA" id="ARBA00023125"/>
    </source>
</evidence>
<dbReference type="SUPFAM" id="SSF46785">
    <property type="entry name" value="Winged helix' DNA-binding domain"/>
    <property type="match status" value="1"/>
</dbReference>
<organism evidence="5 6">
    <name type="scientific">Mucilaginibacter segetis</name>
    <dbReference type="NCBI Taxonomy" id="2793071"/>
    <lineage>
        <taxon>Bacteria</taxon>
        <taxon>Pseudomonadati</taxon>
        <taxon>Bacteroidota</taxon>
        <taxon>Sphingobacteriia</taxon>
        <taxon>Sphingobacteriales</taxon>
        <taxon>Sphingobacteriaceae</taxon>
        <taxon>Mucilaginibacter</taxon>
    </lineage>
</organism>
<dbReference type="InterPro" id="IPR046335">
    <property type="entry name" value="LacI/GalR-like_sensor"/>
</dbReference>
<dbReference type="InterPro" id="IPR028082">
    <property type="entry name" value="Peripla_BP_I"/>
</dbReference>
<dbReference type="PROSITE" id="PS50949">
    <property type="entry name" value="HTH_GNTR"/>
    <property type="match status" value="1"/>
</dbReference>
<dbReference type="EMBL" id="JAEHFW010000001">
    <property type="protein sequence ID" value="MBK0378729.1"/>
    <property type="molecule type" value="Genomic_DNA"/>
</dbReference>
<dbReference type="SUPFAM" id="SSF53822">
    <property type="entry name" value="Periplasmic binding protein-like I"/>
    <property type="match status" value="1"/>
</dbReference>
<keyword evidence="1" id="KW-0805">Transcription regulation</keyword>
<evidence type="ECO:0000256" key="3">
    <source>
        <dbReference type="ARBA" id="ARBA00023163"/>
    </source>
</evidence>
<dbReference type="SMART" id="SM00345">
    <property type="entry name" value="HTH_GNTR"/>
    <property type="match status" value="1"/>
</dbReference>
<dbReference type="Gene3D" id="3.40.50.2300">
    <property type="match status" value="2"/>
</dbReference>
<evidence type="ECO:0000256" key="1">
    <source>
        <dbReference type="ARBA" id="ARBA00023015"/>
    </source>
</evidence>
<dbReference type="Pfam" id="PF13377">
    <property type="entry name" value="Peripla_BP_3"/>
    <property type="match status" value="1"/>
</dbReference>
<dbReference type="Pfam" id="PF00392">
    <property type="entry name" value="GntR"/>
    <property type="match status" value="1"/>
</dbReference>
<dbReference type="PANTHER" id="PTHR38445:SF10">
    <property type="entry name" value="GNTR-FAMILY TRANSCRIPTIONAL REGULATOR"/>
    <property type="match status" value="1"/>
</dbReference>
<dbReference type="CDD" id="cd07377">
    <property type="entry name" value="WHTH_GntR"/>
    <property type="match status" value="1"/>
</dbReference>
<name>A0A934ULU1_9SPHI</name>
<reference evidence="5" key="1">
    <citation type="submission" date="2020-12" db="EMBL/GenBank/DDBJ databases">
        <title>Bacterial novel species Mucilaginibacter sp. SD-g isolated from soil.</title>
        <authorList>
            <person name="Jung H.-Y."/>
        </authorList>
    </citation>
    <scope>NUCLEOTIDE SEQUENCE</scope>
    <source>
        <strain evidence="5">SD-g</strain>
    </source>
</reference>
<dbReference type="Gene3D" id="1.10.10.10">
    <property type="entry name" value="Winged helix-like DNA-binding domain superfamily/Winged helix DNA-binding domain"/>
    <property type="match status" value="1"/>
</dbReference>
<dbReference type="GO" id="GO:0003677">
    <property type="term" value="F:DNA binding"/>
    <property type="evidence" value="ECO:0007669"/>
    <property type="project" value="UniProtKB-KW"/>
</dbReference>
<dbReference type="InterPro" id="IPR036390">
    <property type="entry name" value="WH_DNA-bd_sf"/>
</dbReference>
<dbReference type="Proteomes" id="UP000613193">
    <property type="component" value="Unassembled WGS sequence"/>
</dbReference>
<sequence length="341" mass="38827">MRNFLKILKIDEYSITPYYAQLYNSILRGIEENEIDQNDVLPSINDLSIALDISRNTITRAYNDLKKIGVISSIPGKGYFISNTRVDQPVKVLLLFNKLSSHKKLMYDAFAGSLDQKASIDFYIYNSNFNFFKKLLLEKLDKYDKFVIVPHFIDKADNAFEVINEVPKSKLILMGKLVNGVTDKFGAVYEDFESDIFNALVGLTEKIKQYDTCSIVFPKQSYFSTDILIGFLNYCKTYNCEYEIISDLKNEKVLKKSLYIVLTEADLVSLIDKAVSSGCKIGEDIGVISYNETPLKRLILKGITTISTDFKFMGEKAAELVLNNSTEHIKVPFNTIIRESL</sequence>
<dbReference type="RefSeq" id="WP_200064998.1">
    <property type="nucleotide sequence ID" value="NZ_JAEHFW010000001.1"/>
</dbReference>
<dbReference type="InterPro" id="IPR036388">
    <property type="entry name" value="WH-like_DNA-bd_sf"/>
</dbReference>
<gene>
    <name evidence="5" type="ORF">I5M19_05395</name>
</gene>
<keyword evidence="6" id="KW-1185">Reference proteome</keyword>
<keyword evidence="3" id="KW-0804">Transcription</keyword>